<dbReference type="InterPro" id="IPR006016">
    <property type="entry name" value="UspA"/>
</dbReference>
<evidence type="ECO:0000259" key="1">
    <source>
        <dbReference type="Pfam" id="PF00582"/>
    </source>
</evidence>
<organism evidence="2">
    <name type="scientific">marine sediment metagenome</name>
    <dbReference type="NCBI Taxonomy" id="412755"/>
    <lineage>
        <taxon>unclassified sequences</taxon>
        <taxon>metagenomes</taxon>
        <taxon>ecological metagenomes</taxon>
    </lineage>
</organism>
<dbReference type="Pfam" id="PF00582">
    <property type="entry name" value="Usp"/>
    <property type="match status" value="1"/>
</dbReference>
<dbReference type="SUPFAM" id="SSF52402">
    <property type="entry name" value="Adenine nucleotide alpha hydrolases-like"/>
    <property type="match status" value="1"/>
</dbReference>
<sequence>MYKKIMVPVDLSHTDRLEKALMIAADLAQLYGCAVHYVGVTTSGPGSVAHTPEEYTSKLEAFGKAQAEKYSLPQETTATYVSHDPTVDLDRTLLRAVEESGADLVVVASHVPGLPEHIFASNAGYIAAHAKISVMVVR</sequence>
<evidence type="ECO:0000313" key="2">
    <source>
        <dbReference type="EMBL" id="KKN79396.1"/>
    </source>
</evidence>
<dbReference type="Gene3D" id="3.40.50.620">
    <property type="entry name" value="HUPs"/>
    <property type="match status" value="1"/>
</dbReference>
<dbReference type="InterPro" id="IPR014729">
    <property type="entry name" value="Rossmann-like_a/b/a_fold"/>
</dbReference>
<dbReference type="AlphaFoldDB" id="A0A0F9W150"/>
<accession>A0A0F9W150</accession>
<proteinExistence type="predicted"/>
<feature type="domain" description="UspA" evidence="1">
    <location>
        <begin position="1"/>
        <end position="138"/>
    </location>
</feature>
<dbReference type="PRINTS" id="PR01438">
    <property type="entry name" value="UNVRSLSTRESS"/>
</dbReference>
<dbReference type="EMBL" id="LAZR01000248">
    <property type="protein sequence ID" value="KKN79396.1"/>
    <property type="molecule type" value="Genomic_DNA"/>
</dbReference>
<dbReference type="InterPro" id="IPR006015">
    <property type="entry name" value="Universal_stress_UspA"/>
</dbReference>
<name>A0A0F9W150_9ZZZZ</name>
<protein>
    <recommendedName>
        <fullName evidence="1">UspA domain-containing protein</fullName>
    </recommendedName>
</protein>
<gene>
    <name evidence="2" type="ORF">LCGC14_0340570</name>
</gene>
<dbReference type="CDD" id="cd00293">
    <property type="entry name" value="USP-like"/>
    <property type="match status" value="1"/>
</dbReference>
<reference evidence="2" key="1">
    <citation type="journal article" date="2015" name="Nature">
        <title>Complex archaea that bridge the gap between prokaryotes and eukaryotes.</title>
        <authorList>
            <person name="Spang A."/>
            <person name="Saw J.H."/>
            <person name="Jorgensen S.L."/>
            <person name="Zaremba-Niedzwiedzka K."/>
            <person name="Martijn J."/>
            <person name="Lind A.E."/>
            <person name="van Eijk R."/>
            <person name="Schleper C."/>
            <person name="Guy L."/>
            <person name="Ettema T.J."/>
        </authorList>
    </citation>
    <scope>NUCLEOTIDE SEQUENCE</scope>
</reference>
<comment type="caution">
    <text evidence="2">The sequence shown here is derived from an EMBL/GenBank/DDBJ whole genome shotgun (WGS) entry which is preliminary data.</text>
</comment>